<feature type="transmembrane region" description="Helical" evidence="1">
    <location>
        <begin position="65"/>
        <end position="86"/>
    </location>
</feature>
<keyword evidence="4" id="KW-1185">Reference proteome</keyword>
<reference evidence="3" key="1">
    <citation type="submission" date="2020-12" db="EMBL/GenBank/DDBJ databases">
        <title>Desulfobium dissulfuricans gen. nov., sp. nov., a novel mesophilic, sulfate-reducing bacterium isolated from a deep-sea hydrothermal vent.</title>
        <authorList>
            <person name="Hashimoto Y."/>
            <person name="Tame A."/>
            <person name="Sawayama S."/>
            <person name="Miyazaki J."/>
            <person name="Takai K."/>
            <person name="Nakagawa S."/>
        </authorList>
    </citation>
    <scope>NUCLEOTIDE SEQUENCE</scope>
    <source>
        <strain evidence="3">GF1</strain>
    </source>
</reference>
<feature type="transmembrane region" description="Helical" evidence="1">
    <location>
        <begin position="112"/>
        <end position="132"/>
    </location>
</feature>
<dbReference type="EMBL" id="AP024233">
    <property type="protein sequence ID" value="BCO08063.1"/>
    <property type="molecule type" value="Genomic_DNA"/>
</dbReference>
<keyword evidence="1" id="KW-1133">Transmembrane helix</keyword>
<dbReference type="KEGG" id="ddu:GF1_04390"/>
<organism evidence="3 4">
    <name type="scientific">Desulfolithobacter dissulfuricans</name>
    <dbReference type="NCBI Taxonomy" id="2795293"/>
    <lineage>
        <taxon>Bacteria</taxon>
        <taxon>Pseudomonadati</taxon>
        <taxon>Thermodesulfobacteriota</taxon>
        <taxon>Desulfobulbia</taxon>
        <taxon>Desulfobulbales</taxon>
        <taxon>Desulfobulbaceae</taxon>
        <taxon>Desulfolithobacter</taxon>
    </lineage>
</organism>
<gene>
    <name evidence="3" type="ORF">GF1_04390</name>
</gene>
<evidence type="ECO:0000313" key="3">
    <source>
        <dbReference type="EMBL" id="BCO08063.1"/>
    </source>
</evidence>
<proteinExistence type="predicted"/>
<feature type="signal peptide" evidence="2">
    <location>
        <begin position="1"/>
        <end position="21"/>
    </location>
</feature>
<evidence type="ECO:0000256" key="2">
    <source>
        <dbReference type="SAM" id="SignalP"/>
    </source>
</evidence>
<feature type="transmembrane region" description="Helical" evidence="1">
    <location>
        <begin position="31"/>
        <end position="53"/>
    </location>
</feature>
<accession>A0A915TXZ7</accession>
<keyword evidence="1" id="KW-0812">Transmembrane</keyword>
<sequence length="142" mass="16745">MITVVLATMGLLLAWVNPAFAVQAHGDPEGIFSHQLGHLLFAIGMVYMLFRVHRSTLQTPGWREFRIFLWLIILWNVQTFIGHWLLKYVTPDHFVLTNGHIVAFRADNPLDWYLYFCRFDHLLLVPAFFFLFRALNRWRAQA</sequence>
<evidence type="ECO:0000313" key="4">
    <source>
        <dbReference type="Proteomes" id="UP001063350"/>
    </source>
</evidence>
<keyword evidence="2" id="KW-0732">Signal</keyword>
<name>A0A915TXZ7_9BACT</name>
<dbReference type="RefSeq" id="WP_267927993.1">
    <property type="nucleotide sequence ID" value="NZ_AP024233.1"/>
</dbReference>
<evidence type="ECO:0000256" key="1">
    <source>
        <dbReference type="SAM" id="Phobius"/>
    </source>
</evidence>
<keyword evidence="1" id="KW-0472">Membrane</keyword>
<protein>
    <submittedName>
        <fullName evidence="3">Uncharacterized protein</fullName>
    </submittedName>
</protein>
<dbReference type="Proteomes" id="UP001063350">
    <property type="component" value="Chromosome"/>
</dbReference>
<dbReference type="AlphaFoldDB" id="A0A915TXZ7"/>
<feature type="chain" id="PRO_5038100137" evidence="2">
    <location>
        <begin position="22"/>
        <end position="142"/>
    </location>
</feature>